<dbReference type="Pfam" id="PF07581">
    <property type="entry name" value="Glug"/>
    <property type="match status" value="1"/>
</dbReference>
<evidence type="ECO:0000313" key="6">
    <source>
        <dbReference type="Proteomes" id="UP000187404"/>
    </source>
</evidence>
<dbReference type="SUPFAM" id="SSF48239">
    <property type="entry name" value="Terpenoid cyclases/Protein prenyltransferases"/>
    <property type="match status" value="1"/>
</dbReference>
<keyword evidence="2" id="KW-0732">Signal</keyword>
<reference evidence="5 6" key="1">
    <citation type="journal article" date="2016" name="Appl. Environ. Microbiol.">
        <title>Function and Phylogeny of Bacterial Butyryl Coenzyme A:Acetate Transferases and Their Diversity in the Proximal Colon of Swine.</title>
        <authorList>
            <person name="Trachsel J."/>
            <person name="Bayles D.O."/>
            <person name="Looft T."/>
            <person name="Levine U.Y."/>
            <person name="Allen H.K."/>
        </authorList>
    </citation>
    <scope>NUCLEOTIDE SEQUENCE [LARGE SCALE GENOMIC DNA]</scope>
    <source>
        <strain evidence="5 6">68-3-10</strain>
    </source>
</reference>
<feature type="domain" description="GLUG" evidence="3">
    <location>
        <begin position="1263"/>
        <end position="1288"/>
    </location>
</feature>
<name>A0A1Q9JIX7_9FIRM</name>
<feature type="chain" id="PRO_5012480700" evidence="2">
    <location>
        <begin position="36"/>
        <end position="1939"/>
    </location>
</feature>
<keyword evidence="6" id="KW-1185">Reference proteome</keyword>
<dbReference type="STRING" id="1261640.BHK98_08870"/>
<dbReference type="Gene3D" id="2.160.20.110">
    <property type="match status" value="4"/>
</dbReference>
<dbReference type="InterPro" id="IPR027954">
    <property type="entry name" value="Transcobalamin-like_C"/>
</dbReference>
<protein>
    <submittedName>
        <fullName evidence="5">Uncharacterized protein</fullName>
    </submittedName>
</protein>
<accession>A0A1Q9JIX7</accession>
<dbReference type="Proteomes" id="UP000187404">
    <property type="component" value="Unassembled WGS sequence"/>
</dbReference>
<evidence type="ECO:0000313" key="5">
    <source>
        <dbReference type="EMBL" id="OLR56168.1"/>
    </source>
</evidence>
<dbReference type="InterPro" id="IPR008930">
    <property type="entry name" value="Terpenoid_cyclase/PrenylTrfase"/>
</dbReference>
<dbReference type="Gene3D" id="2.60.40.10">
    <property type="entry name" value="Immunoglobulins"/>
    <property type="match status" value="1"/>
</dbReference>
<feature type="domain" description="Transcobalamin-like C-terminal" evidence="4">
    <location>
        <begin position="962"/>
        <end position="1032"/>
    </location>
</feature>
<dbReference type="EMBL" id="MJIE01000001">
    <property type="protein sequence ID" value="OLR56168.1"/>
    <property type="molecule type" value="Genomic_DNA"/>
</dbReference>
<dbReference type="InterPro" id="IPR011493">
    <property type="entry name" value="GLUG"/>
</dbReference>
<feature type="region of interest" description="Disordered" evidence="1">
    <location>
        <begin position="1733"/>
        <end position="1763"/>
    </location>
</feature>
<dbReference type="OrthoDB" id="1771675at2"/>
<comment type="caution">
    <text evidence="5">The sequence shown here is derived from an EMBL/GenBank/DDBJ whole genome shotgun (WGS) entry which is preliminary data.</text>
</comment>
<evidence type="ECO:0000256" key="2">
    <source>
        <dbReference type="SAM" id="SignalP"/>
    </source>
</evidence>
<organism evidence="5 6">
    <name type="scientific">Hornefia porci</name>
    <dbReference type="NCBI Taxonomy" id="2652292"/>
    <lineage>
        <taxon>Bacteria</taxon>
        <taxon>Bacillati</taxon>
        <taxon>Bacillota</taxon>
        <taxon>Clostridia</taxon>
        <taxon>Peptostreptococcales</taxon>
        <taxon>Anaerovoracaceae</taxon>
        <taxon>Hornefia</taxon>
    </lineage>
</organism>
<sequence>MSNEKRMILFRCVSAGIIAAFAAVILALMATAACAASAPEQKDGIYQIGTPQELCWFADLVNGELKDGTAQQSSARAVLTADIDLSGTKYTPIGKDLDNPFEGTFDGQKHQISGLVLKENGRILGLFGVLNAAQIRNVTVSGEISGDSYAIGGIAGKASGKTTITCCGNLANVNGTGSSSNTGGILGTSDNGITIKDCFNRGAVTSAHRASGITPEMSFGTLENCYNTASISGNIASGVGNARSNTYKNCYNAGKITGSQTAVSIGSSKYAAYENCYYCADMAAGDTEELGKLKPSSDMKKAAFVETLGKEHWQMDRGAQVNGGYPLLAWETPENVGNITLETPVGLKWSIGEPDSDKYDFVTRSAKACWNAVDGASAYTLRVYTTEDRSHALIEKSGIENTEYDLTKALGGMKSSGRRNYVFTVTAEGDGSIYQDSEESQASGDGYEFDPATYVDCPGGLVWNKASRIAEWKAVKSADFYVVTLYEDGKKKVEFTIGRELLDKDSEKLSMHFLSSMAADGDYYFTVRAGFTIDDSGSEYDGKTCVSALSRSESGHFDAEESETVEISSVDDWMKIVNTTAKGTGYQTDADAQNAAWSRNYKLMADIDFSRLTAEQQNQEKSWGNINAMFNGKFDGNGHKITGLTLSNGDGGLFRYIGPSGEVKNVVVENPNVLFSDNAAVLCYYNYGSMENCTVRNANITADTGAIIGGMVSRNFGTIEKSCVQGGSLTANSQTANGHAGFVGNNFGVIRQCWTSMNVRTQSYCAGGFAGWADSSGGRTGSFEDCFALGSVTATRGWNGGFIGRINSGGVTFRNCYAANRVSSADRPERAYGFAGSMSGEAAKDIVGSSGFDEEIPAENFKNCYFVTDLTASDNPKGGAKGVSLDTMKTAGFATTMGDSWTREDDRNSGLPYLTDVAAPTDQITKDITVKMAIALYDKSQYDFVQDGKTLSVTLPSTGNTRLIDVMNAAQKQGLLTYDYTVSPAYGSFIESINDNRMLPPNGWMFTVNDEISIVSATLASIHDGDCVLWYQGTMQNLFKAPAWADITGEKPVKKVISVSTAAELVALCDDNADLTANYRLTRDIDLSGMDFQGIGSKTHPFSGSFDGDGYTVSNMTIRKPETNNVGFFNFIRGATVKNVTLRNADVTGKYSVGALVGVAAVKVSSVDIASNVGNTIGNCRAYGRVTSTNTDLSGSSNGSYTGGLIGFNDGDSDAKTGLSVLSSVDSCIADVDVTAGAIYAGGLAGGNFGYITDSKARGNVSGASCTGGFVGGNNGKIYDCSATGDVIGKKSTGGFVGNNYDTIMRSYCTGSVNGDGEELGGFAGSGSGVIKKCASAGTLTTTSGSSYRGGFIGNYQGTLAGLKKDITFSENYGWSTAPDGGEYNVVGNKTKGNSDAEQAALDTAKITDWPALQKIFLELYDVRLGDHGGIDDPAETVIDKDKLSDAIYRNMTAEHSTDDLSCWKIGDIAVYEKLTGRKGGITDEQRQAFIDQAASHAQKSDVSAVVLAKDILGLTAMGADPRKVVLAGESSDTALNLVSVLKNRVSIEGFGELSIYTQPYVLLALSQNKKDLTAAERDSMIGTIIARQRSNGGFGGADADGPVIMALAMWREESDAAREAIQKAISREYVTSMMDDNGAVSYNGTASAESTAQMIVGICAAGRDPEDYVRGDCSLTDGLLSFVNDSHDGFVHKDGNPRIATEQGFRGLLSCRLVKEGGILYNFREMSLSPAVSGVKRDGSSPDTKPGSAETGDGDKKLAAPSVRAQNSGKGILLIWKKVPKASEYQILKRSGASAKWKVIKTVKSGSAIRWTDRKAKNGGNCLYRVRALSEEKKATSSTVRMVRLTGTRITRTGHAGKRTVSLRWKKNGKCSGYQIRYAFSGKFQKSRNVTVKGKKNVRRTLRHLKKRRVYVQVRSYIKKDGKKYYSVWSKTKKISVR</sequence>
<dbReference type="PROSITE" id="PS51257">
    <property type="entry name" value="PROKAR_LIPOPROTEIN"/>
    <property type="match status" value="1"/>
</dbReference>
<evidence type="ECO:0000259" key="3">
    <source>
        <dbReference type="Pfam" id="PF07581"/>
    </source>
</evidence>
<dbReference type="Gene3D" id="2.170.130.30">
    <property type="match status" value="1"/>
</dbReference>
<evidence type="ECO:0000259" key="4">
    <source>
        <dbReference type="Pfam" id="PF14478"/>
    </source>
</evidence>
<proteinExistence type="predicted"/>
<dbReference type="Pfam" id="PF14478">
    <property type="entry name" value="DUF4430"/>
    <property type="match status" value="1"/>
</dbReference>
<dbReference type="Gene3D" id="1.50.10.20">
    <property type="match status" value="1"/>
</dbReference>
<evidence type="ECO:0000256" key="1">
    <source>
        <dbReference type="SAM" id="MobiDB-lite"/>
    </source>
</evidence>
<gene>
    <name evidence="5" type="ORF">BHK98_08870</name>
</gene>
<dbReference type="InterPro" id="IPR013783">
    <property type="entry name" value="Ig-like_fold"/>
</dbReference>
<feature type="signal peptide" evidence="2">
    <location>
        <begin position="1"/>
        <end position="35"/>
    </location>
</feature>
<dbReference type="RefSeq" id="WP_075713526.1">
    <property type="nucleotide sequence ID" value="NZ_MJIE01000001.1"/>
</dbReference>